<dbReference type="AlphaFoldDB" id="A0AAW2JR24"/>
<reference evidence="1" key="1">
    <citation type="submission" date="2020-06" db="EMBL/GenBank/DDBJ databases">
        <authorList>
            <person name="Li T."/>
            <person name="Hu X."/>
            <person name="Zhang T."/>
            <person name="Song X."/>
            <person name="Zhang H."/>
            <person name="Dai N."/>
            <person name="Sheng W."/>
            <person name="Hou X."/>
            <person name="Wei L."/>
        </authorList>
    </citation>
    <scope>NUCLEOTIDE SEQUENCE</scope>
    <source>
        <strain evidence="1">G02</strain>
        <tissue evidence="1">Leaf</tissue>
    </source>
</reference>
<reference evidence="1" key="2">
    <citation type="journal article" date="2024" name="Plant">
        <title>Genomic evolution and insights into agronomic trait innovations of Sesamum species.</title>
        <authorList>
            <person name="Miao H."/>
            <person name="Wang L."/>
            <person name="Qu L."/>
            <person name="Liu H."/>
            <person name="Sun Y."/>
            <person name="Le M."/>
            <person name="Wang Q."/>
            <person name="Wei S."/>
            <person name="Zheng Y."/>
            <person name="Lin W."/>
            <person name="Duan Y."/>
            <person name="Cao H."/>
            <person name="Xiong S."/>
            <person name="Wang X."/>
            <person name="Wei L."/>
            <person name="Li C."/>
            <person name="Ma Q."/>
            <person name="Ju M."/>
            <person name="Zhao R."/>
            <person name="Li G."/>
            <person name="Mu C."/>
            <person name="Tian Q."/>
            <person name="Mei H."/>
            <person name="Zhang T."/>
            <person name="Gao T."/>
            <person name="Zhang H."/>
        </authorList>
    </citation>
    <scope>NUCLEOTIDE SEQUENCE</scope>
    <source>
        <strain evidence="1">G02</strain>
    </source>
</reference>
<gene>
    <name evidence="1" type="ORF">Sradi_6666200</name>
</gene>
<organism evidence="1">
    <name type="scientific">Sesamum radiatum</name>
    <name type="common">Black benniseed</name>
    <dbReference type="NCBI Taxonomy" id="300843"/>
    <lineage>
        <taxon>Eukaryota</taxon>
        <taxon>Viridiplantae</taxon>
        <taxon>Streptophyta</taxon>
        <taxon>Embryophyta</taxon>
        <taxon>Tracheophyta</taxon>
        <taxon>Spermatophyta</taxon>
        <taxon>Magnoliopsida</taxon>
        <taxon>eudicotyledons</taxon>
        <taxon>Gunneridae</taxon>
        <taxon>Pentapetalae</taxon>
        <taxon>asterids</taxon>
        <taxon>lamiids</taxon>
        <taxon>Lamiales</taxon>
        <taxon>Pedaliaceae</taxon>
        <taxon>Sesamum</taxon>
    </lineage>
</organism>
<accession>A0AAW2JR24</accession>
<name>A0AAW2JR24_SESRA</name>
<sequence length="105" mass="11512">MTVWSGLFLRGCSKPPPLCGRGQWGTPRSSYDMLIFYTTSEAMQSVTWVLGKLEKTSRLQVNLEKSSVASSCNTPCACGDELANILGVGSWIGMKSTWVYLLVDI</sequence>
<protein>
    <submittedName>
        <fullName evidence="1">Uncharacterized protein</fullName>
    </submittedName>
</protein>
<comment type="caution">
    <text evidence="1">The sequence shown here is derived from an EMBL/GenBank/DDBJ whole genome shotgun (WGS) entry which is preliminary data.</text>
</comment>
<evidence type="ECO:0000313" key="1">
    <source>
        <dbReference type="EMBL" id="KAL0296141.1"/>
    </source>
</evidence>
<proteinExistence type="predicted"/>
<dbReference type="EMBL" id="JACGWJ010000032">
    <property type="protein sequence ID" value="KAL0296141.1"/>
    <property type="molecule type" value="Genomic_DNA"/>
</dbReference>